<dbReference type="RefSeq" id="XP_046069796.1">
    <property type="nucleotide sequence ID" value="XM_046209974.1"/>
</dbReference>
<evidence type="ECO:0000313" key="8">
    <source>
        <dbReference type="Proteomes" id="UP001201262"/>
    </source>
</evidence>
<dbReference type="AlphaFoldDB" id="A0AAD4KK76"/>
<dbReference type="Proteomes" id="UP001201262">
    <property type="component" value="Unassembled WGS sequence"/>
</dbReference>
<dbReference type="PROSITE" id="PS50048">
    <property type="entry name" value="ZN2_CY6_FUNGAL_2"/>
    <property type="match status" value="1"/>
</dbReference>
<dbReference type="PROSITE" id="PS00463">
    <property type="entry name" value="ZN2_CY6_FUNGAL_1"/>
    <property type="match status" value="1"/>
</dbReference>
<protein>
    <recommendedName>
        <fullName evidence="6">Zn(2)-C6 fungal-type domain-containing protein</fullName>
    </recommendedName>
</protein>
<evidence type="ECO:0000256" key="2">
    <source>
        <dbReference type="ARBA" id="ARBA00023125"/>
    </source>
</evidence>
<dbReference type="SUPFAM" id="SSF57701">
    <property type="entry name" value="Zn2/Cys6 DNA-binding domain"/>
    <property type="match status" value="1"/>
</dbReference>
<name>A0AAD4KK76_9EURO</name>
<feature type="region of interest" description="Disordered" evidence="5">
    <location>
        <begin position="1"/>
        <end position="28"/>
    </location>
</feature>
<dbReference type="CDD" id="cd00067">
    <property type="entry name" value="GAL4"/>
    <property type="match status" value="1"/>
</dbReference>
<organism evidence="7 8">
    <name type="scientific">Talaromyces proteolyticus</name>
    <dbReference type="NCBI Taxonomy" id="1131652"/>
    <lineage>
        <taxon>Eukaryota</taxon>
        <taxon>Fungi</taxon>
        <taxon>Dikarya</taxon>
        <taxon>Ascomycota</taxon>
        <taxon>Pezizomycotina</taxon>
        <taxon>Eurotiomycetes</taxon>
        <taxon>Eurotiomycetidae</taxon>
        <taxon>Eurotiales</taxon>
        <taxon>Trichocomaceae</taxon>
        <taxon>Talaromyces</taxon>
        <taxon>Talaromyces sect. Bacilispori</taxon>
    </lineage>
</organism>
<dbReference type="InterPro" id="IPR053157">
    <property type="entry name" value="Sterol_Uptake_Regulator"/>
</dbReference>
<dbReference type="InterPro" id="IPR036864">
    <property type="entry name" value="Zn2-C6_fun-type_DNA-bd_sf"/>
</dbReference>
<evidence type="ECO:0000256" key="1">
    <source>
        <dbReference type="ARBA" id="ARBA00023015"/>
    </source>
</evidence>
<dbReference type="GO" id="GO:0003677">
    <property type="term" value="F:DNA binding"/>
    <property type="evidence" value="ECO:0007669"/>
    <property type="project" value="UniProtKB-KW"/>
</dbReference>
<evidence type="ECO:0000256" key="5">
    <source>
        <dbReference type="SAM" id="MobiDB-lite"/>
    </source>
</evidence>
<dbReference type="PANTHER" id="PTHR47784">
    <property type="entry name" value="STEROL UPTAKE CONTROL PROTEIN 2"/>
    <property type="match status" value="1"/>
</dbReference>
<dbReference type="GO" id="GO:0001228">
    <property type="term" value="F:DNA-binding transcription activator activity, RNA polymerase II-specific"/>
    <property type="evidence" value="ECO:0007669"/>
    <property type="project" value="TreeGrafter"/>
</dbReference>
<evidence type="ECO:0000256" key="4">
    <source>
        <dbReference type="ARBA" id="ARBA00023242"/>
    </source>
</evidence>
<dbReference type="GeneID" id="70240261"/>
<keyword evidence="4" id="KW-0539">Nucleus</keyword>
<proteinExistence type="predicted"/>
<evidence type="ECO:0000313" key="7">
    <source>
        <dbReference type="EMBL" id="KAH8694126.1"/>
    </source>
</evidence>
<keyword evidence="8" id="KW-1185">Reference proteome</keyword>
<accession>A0AAD4KK76</accession>
<dbReference type="PANTHER" id="PTHR47784:SF9">
    <property type="entry name" value="ZN(II)2CYS6 TRANSCRIPTION FACTOR (EUROFUNG)"/>
    <property type="match status" value="1"/>
</dbReference>
<comment type="caution">
    <text evidence="7">The sequence shown here is derived from an EMBL/GenBank/DDBJ whole genome shotgun (WGS) entry which is preliminary data.</text>
</comment>
<dbReference type="InterPro" id="IPR001138">
    <property type="entry name" value="Zn2Cys6_DnaBD"/>
</dbReference>
<keyword evidence="3" id="KW-0804">Transcription</keyword>
<dbReference type="SMART" id="SM00066">
    <property type="entry name" value="GAL4"/>
    <property type="match status" value="1"/>
</dbReference>
<evidence type="ECO:0000259" key="6">
    <source>
        <dbReference type="PROSITE" id="PS50048"/>
    </source>
</evidence>
<feature type="domain" description="Zn(2)-C6 fungal-type" evidence="6">
    <location>
        <begin position="34"/>
        <end position="64"/>
    </location>
</feature>
<gene>
    <name evidence="7" type="ORF">BGW36DRAFT_216808</name>
</gene>
<feature type="compositionally biased region" description="Polar residues" evidence="5">
    <location>
        <begin position="1"/>
        <end position="16"/>
    </location>
</feature>
<keyword evidence="2" id="KW-0238">DNA-binding</keyword>
<sequence>MSGQCQGPKMTRTQFSSKHDSARKRRWHRKSRAGCRNCRLRRVKCDETQPACQNCVRLLVICNYDSTSATQPTLLGEDVLDFSMSETNLANDAVVTVLNRMVDPQYPQTLDSRCFRTLDKWDVDRLTRWHTRTVFTLGTQGISLCYQRLVSKEALQYPYLLHAILAMTAMHDRYLQASDGRNTDSITKAQYYHHSCAAELFNKRLSVLSGRPVDRNAIWTTGSILSNMSAFIMTTDDPEESWPLSPTSDSTLNWLELCQGLHTLYTLALPLDRGNLFFELLRDPEHSVLKNKWEQDDREGIDGIPFSLIALYELNPCSNARNNPYHAAVRSFLQIWEMERTPHTAFRFLSFISLLRPEMKSLLVQKDSRALLLLAYWYTKMFQVHWWLHKRAVLQCTAICIYLQRHHSSDALLMDMLQYPLSKLAGLQKGAQTIL</sequence>
<dbReference type="Gene3D" id="4.10.240.10">
    <property type="entry name" value="Zn(2)-C6 fungal-type DNA-binding domain"/>
    <property type="match status" value="1"/>
</dbReference>
<evidence type="ECO:0000256" key="3">
    <source>
        <dbReference type="ARBA" id="ARBA00023163"/>
    </source>
</evidence>
<dbReference type="GO" id="GO:0008270">
    <property type="term" value="F:zinc ion binding"/>
    <property type="evidence" value="ECO:0007669"/>
    <property type="project" value="InterPro"/>
</dbReference>
<reference evidence="7" key="1">
    <citation type="submission" date="2021-12" db="EMBL/GenBank/DDBJ databases">
        <title>Convergent genome expansion in fungi linked to evolution of root-endophyte symbiosis.</title>
        <authorList>
            <consortium name="DOE Joint Genome Institute"/>
            <person name="Ke Y.-H."/>
            <person name="Bonito G."/>
            <person name="Liao H.-L."/>
            <person name="Looney B."/>
            <person name="Rojas-Flechas A."/>
            <person name="Nash J."/>
            <person name="Hameed K."/>
            <person name="Schadt C."/>
            <person name="Martin F."/>
            <person name="Crous P.W."/>
            <person name="Miettinen O."/>
            <person name="Magnuson J.K."/>
            <person name="Labbe J."/>
            <person name="Jacobson D."/>
            <person name="Doktycz M.J."/>
            <person name="Veneault-Fourrey C."/>
            <person name="Kuo A."/>
            <person name="Mondo S."/>
            <person name="Calhoun S."/>
            <person name="Riley R."/>
            <person name="Ohm R."/>
            <person name="LaButti K."/>
            <person name="Andreopoulos B."/>
            <person name="Pangilinan J."/>
            <person name="Nolan M."/>
            <person name="Tritt A."/>
            <person name="Clum A."/>
            <person name="Lipzen A."/>
            <person name="Daum C."/>
            <person name="Barry K."/>
            <person name="Grigoriev I.V."/>
            <person name="Vilgalys R."/>
        </authorList>
    </citation>
    <scope>NUCLEOTIDE SEQUENCE</scope>
    <source>
        <strain evidence="7">PMI_201</strain>
    </source>
</reference>
<dbReference type="Pfam" id="PF00172">
    <property type="entry name" value="Zn_clus"/>
    <property type="match status" value="1"/>
</dbReference>
<dbReference type="EMBL" id="JAJTJA010000009">
    <property type="protein sequence ID" value="KAH8694126.1"/>
    <property type="molecule type" value="Genomic_DNA"/>
</dbReference>
<keyword evidence="1" id="KW-0805">Transcription regulation</keyword>